<evidence type="ECO:0000313" key="2">
    <source>
        <dbReference type="EMBL" id="PDH35033.1"/>
    </source>
</evidence>
<comment type="caution">
    <text evidence="2">The sequence shown here is derived from an EMBL/GenBank/DDBJ whole genome shotgun (WGS) entry which is preliminary data.</text>
</comment>
<keyword evidence="1" id="KW-0732">Signal</keyword>
<dbReference type="EMBL" id="NTJZ01000002">
    <property type="protein sequence ID" value="PDH35033.1"/>
    <property type="molecule type" value="Genomic_DNA"/>
</dbReference>
<feature type="chain" id="PRO_5012766150" evidence="1">
    <location>
        <begin position="22"/>
        <end position="134"/>
    </location>
</feature>
<dbReference type="Proteomes" id="UP000219329">
    <property type="component" value="Unassembled WGS sequence"/>
</dbReference>
<accession>A0A2A5WFF2</accession>
<proteinExistence type="predicted"/>
<name>A0A2A5WFF2_9GAMM</name>
<reference evidence="2 3" key="1">
    <citation type="submission" date="2017-08" db="EMBL/GenBank/DDBJ databases">
        <title>Fine stratification of microbial communities through a metagenomic profile of the photic zone.</title>
        <authorList>
            <person name="Haro-Moreno J.M."/>
            <person name="Lopez-Perez M."/>
            <person name="De La Torre J."/>
            <person name="Picazo A."/>
            <person name="Camacho A."/>
            <person name="Rodriguez-Valera F."/>
        </authorList>
    </citation>
    <scope>NUCLEOTIDE SEQUENCE [LARGE SCALE GENOMIC DNA]</scope>
    <source>
        <strain evidence="2">MED-G28</strain>
    </source>
</reference>
<evidence type="ECO:0000256" key="1">
    <source>
        <dbReference type="SAM" id="SignalP"/>
    </source>
</evidence>
<sequence>MIKQLKVLLLCLSIIMASVQAQEKLETPSLVGSWEGPLVIGRDSTNLAFTFSLREGQYAAALVSGGMGIYGMPADSVRVEGRKITIRIPRLDVEFTGTARLDKAEENIVRIDGDWFQYSEMVPVVLLPVDQPTF</sequence>
<dbReference type="AlphaFoldDB" id="A0A2A5WFF2"/>
<gene>
    <name evidence="2" type="ORF">CNF02_03115</name>
</gene>
<feature type="signal peptide" evidence="1">
    <location>
        <begin position="1"/>
        <end position="21"/>
    </location>
</feature>
<evidence type="ECO:0000313" key="3">
    <source>
        <dbReference type="Proteomes" id="UP000219329"/>
    </source>
</evidence>
<organism evidence="2 3">
    <name type="scientific">OM182 bacterium MED-G28</name>
    <dbReference type="NCBI Taxonomy" id="1986256"/>
    <lineage>
        <taxon>Bacteria</taxon>
        <taxon>Pseudomonadati</taxon>
        <taxon>Pseudomonadota</taxon>
        <taxon>Gammaproteobacteria</taxon>
        <taxon>OMG group</taxon>
        <taxon>OM182 clade</taxon>
    </lineage>
</organism>
<protein>
    <submittedName>
        <fullName evidence="2">Uncharacterized protein</fullName>
    </submittedName>
</protein>